<dbReference type="Proteomes" id="UP001203512">
    <property type="component" value="Unassembled WGS sequence"/>
</dbReference>
<keyword evidence="3" id="KW-1185">Reference proteome</keyword>
<evidence type="ECO:0000313" key="2">
    <source>
        <dbReference type="EMBL" id="MCK0531776.1"/>
    </source>
</evidence>
<reference evidence="2 3" key="1">
    <citation type="submission" date="2022-04" db="EMBL/GenBank/DDBJ databases">
        <authorList>
            <person name="Huq M.A."/>
        </authorList>
    </citation>
    <scope>NUCLEOTIDE SEQUENCE [LARGE SCALE GENOMIC DNA]</scope>
    <source>
        <strain evidence="2 3">MAH-33</strain>
    </source>
</reference>
<keyword evidence="1" id="KW-0472">Membrane</keyword>
<sequence>MRPDGANQIHGGVILLLFAVATFSLSFFMPPHVAPGLALLSAGLAGLGFPILIAGWIIHAIWHLPGKEDAIRTTDKPTLVLDEHRQAEGRA</sequence>
<feature type="transmembrane region" description="Helical" evidence="1">
    <location>
        <begin position="12"/>
        <end position="30"/>
    </location>
</feature>
<dbReference type="RefSeq" id="WP_247231354.1">
    <property type="nucleotide sequence ID" value="NZ_JALKHS010000006.1"/>
</dbReference>
<keyword evidence="1" id="KW-0812">Transmembrane</keyword>
<name>A0ABT0DXC1_9SPHN</name>
<evidence type="ECO:0000313" key="3">
    <source>
        <dbReference type="Proteomes" id="UP001203512"/>
    </source>
</evidence>
<gene>
    <name evidence="2" type="ORF">MU848_09315</name>
</gene>
<organism evidence="2 3">
    <name type="scientific">Sphingobium agri</name>
    <dbReference type="NCBI Taxonomy" id="2933566"/>
    <lineage>
        <taxon>Bacteria</taxon>
        <taxon>Pseudomonadati</taxon>
        <taxon>Pseudomonadota</taxon>
        <taxon>Alphaproteobacteria</taxon>
        <taxon>Sphingomonadales</taxon>
        <taxon>Sphingomonadaceae</taxon>
        <taxon>Sphingobium</taxon>
    </lineage>
</organism>
<proteinExistence type="predicted"/>
<feature type="transmembrane region" description="Helical" evidence="1">
    <location>
        <begin position="36"/>
        <end position="62"/>
    </location>
</feature>
<evidence type="ECO:0000256" key="1">
    <source>
        <dbReference type="SAM" id="Phobius"/>
    </source>
</evidence>
<keyword evidence="1" id="KW-1133">Transmembrane helix</keyword>
<dbReference type="EMBL" id="JALKHS010000006">
    <property type="protein sequence ID" value="MCK0531776.1"/>
    <property type="molecule type" value="Genomic_DNA"/>
</dbReference>
<accession>A0ABT0DXC1</accession>
<comment type="caution">
    <text evidence="2">The sequence shown here is derived from an EMBL/GenBank/DDBJ whole genome shotgun (WGS) entry which is preliminary data.</text>
</comment>
<protein>
    <submittedName>
        <fullName evidence="2">Uncharacterized protein</fullName>
    </submittedName>
</protein>